<evidence type="ECO:0000313" key="2">
    <source>
        <dbReference type="EMBL" id="KAG5553141.1"/>
    </source>
</evidence>
<feature type="compositionally biased region" description="Polar residues" evidence="1">
    <location>
        <begin position="1"/>
        <end position="14"/>
    </location>
</feature>
<gene>
    <name evidence="2" type="ORF">RHGRI_011113</name>
</gene>
<feature type="compositionally biased region" description="Polar residues" evidence="1">
    <location>
        <begin position="53"/>
        <end position="63"/>
    </location>
</feature>
<feature type="region of interest" description="Disordered" evidence="1">
    <location>
        <begin position="1"/>
        <end position="88"/>
    </location>
</feature>
<keyword evidence="3" id="KW-1185">Reference proteome</keyword>
<reference evidence="2" key="1">
    <citation type="submission" date="2020-08" db="EMBL/GenBank/DDBJ databases">
        <title>Plant Genome Project.</title>
        <authorList>
            <person name="Zhang R.-G."/>
        </authorList>
    </citation>
    <scope>NUCLEOTIDE SEQUENCE</scope>
    <source>
        <strain evidence="2">WSP0</strain>
        <tissue evidence="2">Leaf</tissue>
    </source>
</reference>
<protein>
    <submittedName>
        <fullName evidence="2">Uncharacterized protein</fullName>
    </submittedName>
</protein>
<proteinExistence type="predicted"/>
<feature type="compositionally biased region" description="Basic and acidic residues" evidence="1">
    <location>
        <begin position="73"/>
        <end position="82"/>
    </location>
</feature>
<name>A0AAV6KKU1_9ERIC</name>
<dbReference type="EMBL" id="JACTNZ010000004">
    <property type="protein sequence ID" value="KAG5553141.1"/>
    <property type="molecule type" value="Genomic_DNA"/>
</dbReference>
<organism evidence="2 3">
    <name type="scientific">Rhododendron griersonianum</name>
    <dbReference type="NCBI Taxonomy" id="479676"/>
    <lineage>
        <taxon>Eukaryota</taxon>
        <taxon>Viridiplantae</taxon>
        <taxon>Streptophyta</taxon>
        <taxon>Embryophyta</taxon>
        <taxon>Tracheophyta</taxon>
        <taxon>Spermatophyta</taxon>
        <taxon>Magnoliopsida</taxon>
        <taxon>eudicotyledons</taxon>
        <taxon>Gunneridae</taxon>
        <taxon>Pentapetalae</taxon>
        <taxon>asterids</taxon>
        <taxon>Ericales</taxon>
        <taxon>Ericaceae</taxon>
        <taxon>Ericoideae</taxon>
        <taxon>Rhodoreae</taxon>
        <taxon>Rhododendron</taxon>
    </lineage>
</organism>
<evidence type="ECO:0000256" key="1">
    <source>
        <dbReference type="SAM" id="MobiDB-lite"/>
    </source>
</evidence>
<sequence length="148" mass="16800">METTRPPLQNSIHRTPQPSPSPFPSLSLSDNLTPTKKNKTKLRPGVCIRFDSNADSQDSPPQWSHSHRRRRRRDSEGSDDGRRRKISPLKKILDDGVAKYLAKKVQKRSKCLVDEVSVDKRQNRGNDSAVLAVHLMVESALAQIMPFY</sequence>
<feature type="compositionally biased region" description="Low complexity" evidence="1">
    <location>
        <begin position="24"/>
        <end position="35"/>
    </location>
</feature>
<comment type="caution">
    <text evidence="2">The sequence shown here is derived from an EMBL/GenBank/DDBJ whole genome shotgun (WGS) entry which is preliminary data.</text>
</comment>
<accession>A0AAV6KKU1</accession>
<evidence type="ECO:0000313" key="3">
    <source>
        <dbReference type="Proteomes" id="UP000823749"/>
    </source>
</evidence>
<dbReference type="Proteomes" id="UP000823749">
    <property type="component" value="Chromosome 4"/>
</dbReference>
<dbReference type="AlphaFoldDB" id="A0AAV6KKU1"/>